<dbReference type="Proteomes" id="UP000332933">
    <property type="component" value="Unassembled WGS sequence"/>
</dbReference>
<feature type="compositionally biased region" description="Basic and acidic residues" evidence="1">
    <location>
        <begin position="167"/>
        <end position="186"/>
    </location>
</feature>
<dbReference type="AlphaFoldDB" id="A0A485K7P7"/>
<accession>A0A485K7P7</accession>
<protein>
    <submittedName>
        <fullName evidence="3">Aste57867_2041 protein</fullName>
    </submittedName>
</protein>
<evidence type="ECO:0000313" key="2">
    <source>
        <dbReference type="EMBL" id="KAF0717872.1"/>
    </source>
</evidence>
<keyword evidence="4" id="KW-1185">Reference proteome</keyword>
<name>A0A485K7P7_9STRA</name>
<feature type="compositionally biased region" description="Basic residues" evidence="1">
    <location>
        <begin position="206"/>
        <end position="217"/>
    </location>
</feature>
<sequence length="217" mass="24040">MTKGKVFQFAPFNSHVFKQLPSVDLDVKDTTTGSKQPRGVRAATEVAISLTRKPPPTPQCCAMKIIRGATQPQGLKQLPGEESAPPPRNAVQKGMFENTTQPSSRLAWTMTRVANKVVIPSTHMPPPHNDVRWSIFEGTTPKAQAAARRGHRCGNASHSQTTAPPRRPMEHFRGRDLKYPRGLGRERRAKLRLISQSQDNAPNVVRRNKKKGAATRT</sequence>
<reference evidence="2" key="2">
    <citation type="submission" date="2019-06" db="EMBL/GenBank/DDBJ databases">
        <title>Genomics analysis of Aphanomyces spp. identifies a new class of oomycete effector associated with host adaptation.</title>
        <authorList>
            <person name="Gaulin E."/>
        </authorList>
    </citation>
    <scope>NUCLEOTIDE SEQUENCE</scope>
    <source>
        <strain evidence="2">CBS 578.67</strain>
    </source>
</reference>
<dbReference type="EMBL" id="CAADRA010000207">
    <property type="protein sequence ID" value="VFT79245.1"/>
    <property type="molecule type" value="Genomic_DNA"/>
</dbReference>
<dbReference type="EMBL" id="VJMH01000207">
    <property type="protein sequence ID" value="KAF0717872.1"/>
    <property type="molecule type" value="Genomic_DNA"/>
</dbReference>
<proteinExistence type="predicted"/>
<gene>
    <name evidence="3" type="primary">Aste57867_2041</name>
    <name evidence="2" type="ORF">As57867_002037</name>
    <name evidence="3" type="ORF">ASTE57867_2041</name>
</gene>
<reference evidence="3 4" key="1">
    <citation type="submission" date="2019-03" db="EMBL/GenBank/DDBJ databases">
        <authorList>
            <person name="Gaulin E."/>
            <person name="Dumas B."/>
        </authorList>
    </citation>
    <scope>NUCLEOTIDE SEQUENCE [LARGE SCALE GENOMIC DNA]</scope>
    <source>
        <strain evidence="3">CBS 568.67</strain>
    </source>
</reference>
<evidence type="ECO:0000256" key="1">
    <source>
        <dbReference type="SAM" id="MobiDB-lite"/>
    </source>
</evidence>
<evidence type="ECO:0000313" key="4">
    <source>
        <dbReference type="Proteomes" id="UP000332933"/>
    </source>
</evidence>
<evidence type="ECO:0000313" key="3">
    <source>
        <dbReference type="EMBL" id="VFT79245.1"/>
    </source>
</evidence>
<feature type="region of interest" description="Disordered" evidence="1">
    <location>
        <begin position="148"/>
        <end position="217"/>
    </location>
</feature>
<organism evidence="3 4">
    <name type="scientific">Aphanomyces stellatus</name>
    <dbReference type="NCBI Taxonomy" id="120398"/>
    <lineage>
        <taxon>Eukaryota</taxon>
        <taxon>Sar</taxon>
        <taxon>Stramenopiles</taxon>
        <taxon>Oomycota</taxon>
        <taxon>Saprolegniomycetes</taxon>
        <taxon>Saprolegniales</taxon>
        <taxon>Verrucalvaceae</taxon>
        <taxon>Aphanomyces</taxon>
    </lineage>
</organism>
<feature type="region of interest" description="Disordered" evidence="1">
    <location>
        <begin position="74"/>
        <end position="102"/>
    </location>
</feature>